<feature type="transmembrane region" description="Helical" evidence="7">
    <location>
        <begin position="280"/>
        <end position="306"/>
    </location>
</feature>
<comment type="subcellular location">
    <subcellularLocation>
        <location evidence="1">Membrane</location>
        <topology evidence="1">Multi-pass membrane protein</topology>
    </subcellularLocation>
</comment>
<dbReference type="EMBL" id="MDCO01000006">
    <property type="protein sequence ID" value="OEJ15397.1"/>
    <property type="molecule type" value="Genomic_DNA"/>
</dbReference>
<comment type="similarity">
    <text evidence="2 6">Belongs to the sodium:solute symporter (SSF) (TC 2.A.21) family.</text>
</comment>
<organism evidence="8 9">
    <name type="scientific">Brachyspira hampsonii</name>
    <dbReference type="NCBI Taxonomy" id="1287055"/>
    <lineage>
        <taxon>Bacteria</taxon>
        <taxon>Pseudomonadati</taxon>
        <taxon>Spirochaetota</taxon>
        <taxon>Spirochaetia</taxon>
        <taxon>Brachyspirales</taxon>
        <taxon>Brachyspiraceae</taxon>
        <taxon>Brachyspira</taxon>
    </lineage>
</organism>
<reference evidence="8 9" key="1">
    <citation type="submission" date="2016-08" db="EMBL/GenBank/DDBJ databases">
        <title>Characterization and recognition of Brachyspira hampsonii sp. nov., a novel intestinal spirochete that is pathogenic to pigs.</title>
        <authorList>
            <person name="Mirajkar N."/>
            <person name="La T."/>
            <person name="Phillips N."/>
            <person name="Hampson D."/>
            <person name="Gebhart C."/>
        </authorList>
    </citation>
    <scope>NUCLEOTIDE SEQUENCE [LARGE SCALE GENOMIC DNA]</scope>
    <source>
        <strain evidence="8 9">P280/1</strain>
    </source>
</reference>
<feature type="transmembrane region" description="Helical" evidence="7">
    <location>
        <begin position="410"/>
        <end position="428"/>
    </location>
</feature>
<accession>A0A1E5NH43</accession>
<evidence type="ECO:0000256" key="7">
    <source>
        <dbReference type="SAM" id="Phobius"/>
    </source>
</evidence>
<comment type="caution">
    <text evidence="8">The sequence shown here is derived from an EMBL/GenBank/DDBJ whole genome shotgun (WGS) entry which is preliminary data.</text>
</comment>
<name>A0A1E5NH43_9SPIR</name>
<feature type="transmembrane region" description="Helical" evidence="7">
    <location>
        <begin position="161"/>
        <end position="180"/>
    </location>
</feature>
<dbReference type="AlphaFoldDB" id="A0A1E5NH43"/>
<evidence type="ECO:0000256" key="2">
    <source>
        <dbReference type="ARBA" id="ARBA00006434"/>
    </source>
</evidence>
<dbReference type="GO" id="GO:0005886">
    <property type="term" value="C:plasma membrane"/>
    <property type="evidence" value="ECO:0007669"/>
    <property type="project" value="TreeGrafter"/>
</dbReference>
<evidence type="ECO:0000256" key="4">
    <source>
        <dbReference type="ARBA" id="ARBA00022989"/>
    </source>
</evidence>
<dbReference type="InterPro" id="IPR038377">
    <property type="entry name" value="Na/Glc_symporter_sf"/>
</dbReference>
<dbReference type="PANTHER" id="PTHR11819">
    <property type="entry name" value="SOLUTE CARRIER FAMILY 5"/>
    <property type="match status" value="1"/>
</dbReference>
<keyword evidence="5 7" id="KW-0472">Membrane</keyword>
<keyword evidence="3 7" id="KW-0812">Transmembrane</keyword>
<dbReference type="GO" id="GO:0005412">
    <property type="term" value="F:D-glucose:sodium symporter activity"/>
    <property type="evidence" value="ECO:0007669"/>
    <property type="project" value="TreeGrafter"/>
</dbReference>
<feature type="transmembrane region" description="Helical" evidence="7">
    <location>
        <begin position="435"/>
        <end position="455"/>
    </location>
</feature>
<dbReference type="Pfam" id="PF00474">
    <property type="entry name" value="SSF"/>
    <property type="match status" value="1"/>
</dbReference>
<evidence type="ECO:0000313" key="9">
    <source>
        <dbReference type="Proteomes" id="UP000095247"/>
    </source>
</evidence>
<evidence type="ECO:0000256" key="6">
    <source>
        <dbReference type="RuleBase" id="RU362091"/>
    </source>
</evidence>
<dbReference type="Gene3D" id="1.20.1730.10">
    <property type="entry name" value="Sodium/glucose cotransporter"/>
    <property type="match status" value="1"/>
</dbReference>
<feature type="transmembrane region" description="Helical" evidence="7">
    <location>
        <begin position="35"/>
        <end position="56"/>
    </location>
</feature>
<feature type="transmembrane region" description="Helical" evidence="7">
    <location>
        <begin position="535"/>
        <end position="557"/>
    </location>
</feature>
<dbReference type="RefSeq" id="WP_069725948.1">
    <property type="nucleotide sequence ID" value="NZ_MDCO01000006.1"/>
</dbReference>
<dbReference type="PANTHER" id="PTHR11819:SF195">
    <property type="entry name" value="SODIUM_GLUCOSE COTRANSPORTER 4"/>
    <property type="match status" value="1"/>
</dbReference>
<dbReference type="CDD" id="cd10328">
    <property type="entry name" value="SLC5sbd_YidK"/>
    <property type="match status" value="1"/>
</dbReference>
<feature type="transmembrane region" description="Helical" evidence="7">
    <location>
        <begin position="119"/>
        <end position="141"/>
    </location>
</feature>
<feature type="transmembrane region" description="Helical" evidence="7">
    <location>
        <begin position="6"/>
        <end position="23"/>
    </location>
</feature>
<feature type="transmembrane region" description="Helical" evidence="7">
    <location>
        <begin position="192"/>
        <end position="210"/>
    </location>
</feature>
<dbReference type="PROSITE" id="PS50283">
    <property type="entry name" value="NA_SOLUT_SYMP_3"/>
    <property type="match status" value="1"/>
</dbReference>
<feature type="transmembrane region" description="Helical" evidence="7">
    <location>
        <begin position="504"/>
        <end position="523"/>
    </location>
</feature>
<keyword evidence="4 7" id="KW-1133">Transmembrane helix</keyword>
<feature type="transmembrane region" description="Helical" evidence="7">
    <location>
        <begin position="326"/>
        <end position="346"/>
    </location>
</feature>
<dbReference type="NCBIfam" id="TIGR00813">
    <property type="entry name" value="sss"/>
    <property type="match status" value="1"/>
</dbReference>
<sequence length="564" mass="61908">MNYLIIISFLFFTALVAFISWIITKKDDLSTNEGYFLAGRSLSGIVIAGSLILTNLSAEQLVGLNGNGFKHGLSSMAWETTSGLSLVIMALIFLPRYLKSGFTTVPEFLEERFDIGTRNMVTGLFLISLTFIVLPIILYSGGIAVNSLFNVSEILHVSREMSLFIVIIFTGIVGGIYAIFGGLKAVAVSDTINGVLLLIGGLMIPILGLVKLGDGSLFNGLETLVLVNPEKMNSIGSSTSDAPFSTLFTGMFLVNLFYWCTNQQIVQRAFAAKNLKEGQIGTLIAGFIKMFVPIMLVIPGIIAFHLYKDQITHQDLAYSILVSNVLPLPLVGFFGAVLFGAVLSSFNSALNSASTMFCLNIYKPIFNPSVDDKKLVFIGKIFGTIVCIFSIFVAPNIAKAPDGLYSFMKSVMGFFNIPTLVVVLMGFATKRVPAIGAKISIVFFIVCYSLYKFVIPIKIHYLHVYGILFVCCVVIMLISGMISPRKTPYVQKYTKQVDLTSWKWAKPVSAVMITTLIYLYVLFSKIGIVTSQENIKSKFIVITLIYVIISVISFVAIKIKFSKE</sequence>
<evidence type="ECO:0000313" key="8">
    <source>
        <dbReference type="EMBL" id="OEJ15397.1"/>
    </source>
</evidence>
<gene>
    <name evidence="8" type="ORF">BFL38_13985</name>
</gene>
<dbReference type="Proteomes" id="UP000095247">
    <property type="component" value="Unassembled WGS sequence"/>
</dbReference>
<evidence type="ECO:0000256" key="3">
    <source>
        <dbReference type="ARBA" id="ARBA00022692"/>
    </source>
</evidence>
<proteinExistence type="inferred from homology"/>
<evidence type="ECO:0000256" key="1">
    <source>
        <dbReference type="ARBA" id="ARBA00004141"/>
    </source>
</evidence>
<dbReference type="InterPro" id="IPR001734">
    <property type="entry name" value="Na/solute_symporter"/>
</dbReference>
<feature type="transmembrane region" description="Helical" evidence="7">
    <location>
        <begin position="76"/>
        <end position="98"/>
    </location>
</feature>
<evidence type="ECO:0000256" key="5">
    <source>
        <dbReference type="ARBA" id="ARBA00023136"/>
    </source>
</evidence>
<feature type="transmembrane region" description="Helical" evidence="7">
    <location>
        <begin position="242"/>
        <end position="260"/>
    </location>
</feature>
<protein>
    <submittedName>
        <fullName evidence="8">Solute:sodium symporter family transporter</fullName>
    </submittedName>
</protein>
<feature type="transmembrane region" description="Helical" evidence="7">
    <location>
        <begin position="461"/>
        <end position="483"/>
    </location>
</feature>
<feature type="transmembrane region" description="Helical" evidence="7">
    <location>
        <begin position="375"/>
        <end position="398"/>
    </location>
</feature>
<dbReference type="NCBIfam" id="NF007790">
    <property type="entry name" value="PRK10484.1"/>
    <property type="match status" value="1"/>
</dbReference>